<evidence type="ECO:0000256" key="1">
    <source>
        <dbReference type="SAM" id="Coils"/>
    </source>
</evidence>
<sequence length="723" mass="85010">MYKIALMNKARQEKKEDAEELSLTQSYNLLKNQYSHLQKQYNELLLQFKKKENTFKTSNPILNDLYLHDENDYKEYCEETLELCLKIRTISPQIYKLISDSLPFPSQNQIEEDYQNIIKNIPEKLININLSGEIIKMWKNTHNIKNDLSINACLSVDALYFKPDAEITIENCVKSMAFSDTLQSYFPDNCFEYFSKNPDSLQTFINLNWNQIIKAGFVFQIQPFNIKYDSFIAHIRPTANGKASDDIIDLLHEIRKICKKYRINIKSYAFDGDRAYRHLHISFYESYINSIIQKNSIVTKTKSNKLRISSDYPHLTKRLRYRLLSHSIHSGFTKNSPLINIDSLKKILSNVPNVVWLNESFTKMNDRLPNELFKIDNFLKLFNAGEFAAAAYWFPISLSDIAINTSEVGFEIREFLLECSFYFLIFYKKCFENAKEITLLQQKSKENTNVMFYDDCLLIEFTNTIYSHIQLMNIEEEFYFQSNSTTPLEHKFGFARARARDIHTLTKFLQTISAYQSFQRVKNECIEMTNIRGRIHKKVICEHKEIQTVYTDDDVNIIDELPYSPQSIALYILHLAGFNVCCYCENSQTLPFWINELLDPYCCSKEINVKKKITCNTGKLGTDQCPRIKSRITGLPPGTTRKYMKKYEYKEKLFQNLCMKKLGHYPNKKELLEIMRIITDKDNNCENPPNKNDSKKIIYDWIVNHINLYLLLLDNYNNNSNNN</sequence>
<evidence type="ECO:0000313" key="3">
    <source>
        <dbReference type="Proteomes" id="UP001470230"/>
    </source>
</evidence>
<reference evidence="2 3" key="1">
    <citation type="submission" date="2024-04" db="EMBL/GenBank/DDBJ databases">
        <title>Tritrichomonas musculus Genome.</title>
        <authorList>
            <person name="Alves-Ferreira E."/>
            <person name="Grigg M."/>
            <person name="Lorenzi H."/>
            <person name="Galac M."/>
        </authorList>
    </citation>
    <scope>NUCLEOTIDE SEQUENCE [LARGE SCALE GENOMIC DNA]</scope>
    <source>
        <strain evidence="2 3">EAF2021</strain>
    </source>
</reference>
<dbReference type="EMBL" id="JAPFFF010000037">
    <property type="protein sequence ID" value="KAK8842706.1"/>
    <property type="molecule type" value="Genomic_DNA"/>
</dbReference>
<protein>
    <recommendedName>
        <fullName evidence="4">Reverse transcriptase domain-containing protein</fullName>
    </recommendedName>
</protein>
<comment type="caution">
    <text evidence="2">The sequence shown here is derived from an EMBL/GenBank/DDBJ whole genome shotgun (WGS) entry which is preliminary data.</text>
</comment>
<accession>A0ABR2HA13</accession>
<organism evidence="2 3">
    <name type="scientific">Tritrichomonas musculus</name>
    <dbReference type="NCBI Taxonomy" id="1915356"/>
    <lineage>
        <taxon>Eukaryota</taxon>
        <taxon>Metamonada</taxon>
        <taxon>Parabasalia</taxon>
        <taxon>Tritrichomonadida</taxon>
        <taxon>Tritrichomonadidae</taxon>
        <taxon>Tritrichomonas</taxon>
    </lineage>
</organism>
<keyword evidence="1" id="KW-0175">Coiled coil</keyword>
<proteinExistence type="predicted"/>
<dbReference type="Proteomes" id="UP001470230">
    <property type="component" value="Unassembled WGS sequence"/>
</dbReference>
<keyword evidence="3" id="KW-1185">Reference proteome</keyword>
<feature type="coiled-coil region" evidence="1">
    <location>
        <begin position="27"/>
        <end position="54"/>
    </location>
</feature>
<evidence type="ECO:0008006" key="4">
    <source>
        <dbReference type="Google" id="ProtNLM"/>
    </source>
</evidence>
<name>A0ABR2HA13_9EUKA</name>
<gene>
    <name evidence="2" type="ORF">M9Y10_025567</name>
</gene>
<evidence type="ECO:0000313" key="2">
    <source>
        <dbReference type="EMBL" id="KAK8842706.1"/>
    </source>
</evidence>